<dbReference type="NCBIfam" id="NF001943">
    <property type="entry name" value="PRK00724.1-2"/>
    <property type="match status" value="1"/>
</dbReference>
<dbReference type="EMBL" id="UINC01027188">
    <property type="protein sequence ID" value="SVB06020.1"/>
    <property type="molecule type" value="Genomic_DNA"/>
</dbReference>
<dbReference type="Gene3D" id="3.40.140.10">
    <property type="entry name" value="Cytidine Deaminase, domain 2"/>
    <property type="match status" value="1"/>
</dbReference>
<sequence>MSITVPVRRVGEQKLHEELDWIAVEEPLEIRLRYTSNAEIAVENIAITMRTPGNEFDLAKGFLFTEGIIRSASDITAVRYINNDSAAENHSNCVEVELLPKVDVDIDLLQRHFYATSSCGVCGKASLNALKVQSIYEGISDNFHLRSDVLSAIPQALGAQQSTFLETGGLHAAGLFDASGQLLDIREDVGRHNALDKLIGAALHRDQLPLSQLGIVVSGRTSFELMQKAHMAGCPMVVAVGAPSSLAVDLAWEFDMTLVGFLRDGRFNVYAGPSRLQ</sequence>
<evidence type="ECO:0000256" key="1">
    <source>
        <dbReference type="ARBA" id="ARBA00022490"/>
    </source>
</evidence>
<proteinExistence type="inferred from homology"/>
<evidence type="ECO:0000256" key="2">
    <source>
        <dbReference type="ARBA" id="ARBA00023150"/>
    </source>
</evidence>
<accession>A0A382AWS8</accession>
<dbReference type="GO" id="GO:0016783">
    <property type="term" value="F:sulfurtransferase activity"/>
    <property type="evidence" value="ECO:0007669"/>
    <property type="project" value="InterPro"/>
</dbReference>
<dbReference type="HAMAP" id="MF_00187">
    <property type="entry name" value="FdhD"/>
    <property type="match status" value="1"/>
</dbReference>
<dbReference type="PANTHER" id="PTHR30592">
    <property type="entry name" value="FORMATE DEHYDROGENASE"/>
    <property type="match status" value="1"/>
</dbReference>
<evidence type="ECO:0008006" key="4">
    <source>
        <dbReference type="Google" id="ProtNLM"/>
    </source>
</evidence>
<dbReference type="InterPro" id="IPR016193">
    <property type="entry name" value="Cytidine_deaminase-like"/>
</dbReference>
<dbReference type="GO" id="GO:0006777">
    <property type="term" value="P:Mo-molybdopterin cofactor biosynthetic process"/>
    <property type="evidence" value="ECO:0007669"/>
    <property type="project" value="UniProtKB-KW"/>
</dbReference>
<dbReference type="NCBIfam" id="TIGR00129">
    <property type="entry name" value="fdhD_narQ"/>
    <property type="match status" value="1"/>
</dbReference>
<dbReference type="PANTHER" id="PTHR30592:SF1">
    <property type="entry name" value="SULFUR CARRIER PROTEIN FDHD"/>
    <property type="match status" value="1"/>
</dbReference>
<dbReference type="PIRSF" id="PIRSF015626">
    <property type="entry name" value="FdhD"/>
    <property type="match status" value="1"/>
</dbReference>
<dbReference type="SUPFAM" id="SSF53927">
    <property type="entry name" value="Cytidine deaminase-like"/>
    <property type="match status" value="1"/>
</dbReference>
<keyword evidence="2" id="KW-0501">Molybdenum cofactor biosynthesis</keyword>
<reference evidence="3" key="1">
    <citation type="submission" date="2018-05" db="EMBL/GenBank/DDBJ databases">
        <authorList>
            <person name="Lanie J.A."/>
            <person name="Ng W.-L."/>
            <person name="Kazmierczak K.M."/>
            <person name="Andrzejewski T.M."/>
            <person name="Davidsen T.M."/>
            <person name="Wayne K.J."/>
            <person name="Tettelin H."/>
            <person name="Glass J.I."/>
            <person name="Rusch D."/>
            <person name="Podicherti R."/>
            <person name="Tsui H.-C.T."/>
            <person name="Winkler M.E."/>
        </authorList>
    </citation>
    <scope>NUCLEOTIDE SEQUENCE</scope>
</reference>
<dbReference type="Gene3D" id="3.10.20.10">
    <property type="match status" value="1"/>
</dbReference>
<dbReference type="AlphaFoldDB" id="A0A382AWS8"/>
<dbReference type="InterPro" id="IPR003786">
    <property type="entry name" value="FdhD"/>
</dbReference>
<keyword evidence="1" id="KW-0963">Cytoplasm</keyword>
<protein>
    <recommendedName>
        <fullName evidence="4">Sulfur carrier protein FdhD</fullName>
    </recommendedName>
</protein>
<gene>
    <name evidence="3" type="ORF">METZ01_LOCUS158874</name>
</gene>
<name>A0A382AWS8_9ZZZZ</name>
<evidence type="ECO:0000313" key="3">
    <source>
        <dbReference type="EMBL" id="SVB06020.1"/>
    </source>
</evidence>
<organism evidence="3">
    <name type="scientific">marine metagenome</name>
    <dbReference type="NCBI Taxonomy" id="408172"/>
    <lineage>
        <taxon>unclassified sequences</taxon>
        <taxon>metagenomes</taxon>
        <taxon>ecological metagenomes</taxon>
    </lineage>
</organism>
<dbReference type="Pfam" id="PF02634">
    <property type="entry name" value="FdhD-NarQ"/>
    <property type="match status" value="1"/>
</dbReference>